<feature type="non-terminal residue" evidence="2">
    <location>
        <position position="1"/>
    </location>
</feature>
<accession>A0A4Y2LCK0</accession>
<evidence type="ECO:0000259" key="1">
    <source>
        <dbReference type="Pfam" id="PF13358"/>
    </source>
</evidence>
<dbReference type="GO" id="GO:0003676">
    <property type="term" value="F:nucleic acid binding"/>
    <property type="evidence" value="ECO:0007669"/>
    <property type="project" value="InterPro"/>
</dbReference>
<comment type="caution">
    <text evidence="2">The sequence shown here is derived from an EMBL/GenBank/DDBJ whole genome shotgun (WGS) entry which is preliminary data.</text>
</comment>
<gene>
    <name evidence="2" type="ORF">AVEN_48714_1</name>
</gene>
<dbReference type="InterPro" id="IPR052338">
    <property type="entry name" value="Transposase_5"/>
</dbReference>
<keyword evidence="3" id="KW-1185">Reference proteome</keyword>
<dbReference type="EMBL" id="BGPR01276397">
    <property type="protein sequence ID" value="GBN12244.1"/>
    <property type="molecule type" value="Genomic_DNA"/>
</dbReference>
<dbReference type="InterPro" id="IPR036397">
    <property type="entry name" value="RNaseH_sf"/>
</dbReference>
<evidence type="ECO:0000313" key="2">
    <source>
        <dbReference type="EMBL" id="GBN12244.1"/>
    </source>
</evidence>
<protein>
    <recommendedName>
        <fullName evidence="1">Tc1-like transposase DDE domain-containing protein</fullName>
    </recommendedName>
</protein>
<sequence>AHSCTVVDYTAQSFTTLLGPPTPPLDCYDWKHVAWSDEFRFQLYRADGRVRIWRQPHDSVDPTYQQGTAHSGSSVMVWGVCCWRDIGPLIRLETTLTVSRYVKFPSDHLHSFMPFEHSDGFGQLQYNNATTYASRVATEWLQEHFSDFRYFHWPPKSPDMNIIEHIWDDL</sequence>
<evidence type="ECO:0000313" key="3">
    <source>
        <dbReference type="Proteomes" id="UP000499080"/>
    </source>
</evidence>
<dbReference type="PANTHER" id="PTHR23022">
    <property type="entry name" value="TRANSPOSABLE ELEMENT-RELATED"/>
    <property type="match status" value="1"/>
</dbReference>
<name>A0A4Y2LCK0_ARAVE</name>
<dbReference type="InterPro" id="IPR038717">
    <property type="entry name" value="Tc1-like_DDE_dom"/>
</dbReference>
<proteinExistence type="predicted"/>
<dbReference type="Gene3D" id="3.30.420.10">
    <property type="entry name" value="Ribonuclease H-like superfamily/Ribonuclease H"/>
    <property type="match status" value="1"/>
</dbReference>
<organism evidence="2 3">
    <name type="scientific">Araneus ventricosus</name>
    <name type="common">Orbweaver spider</name>
    <name type="synonym">Epeira ventricosa</name>
    <dbReference type="NCBI Taxonomy" id="182803"/>
    <lineage>
        <taxon>Eukaryota</taxon>
        <taxon>Metazoa</taxon>
        <taxon>Ecdysozoa</taxon>
        <taxon>Arthropoda</taxon>
        <taxon>Chelicerata</taxon>
        <taxon>Arachnida</taxon>
        <taxon>Araneae</taxon>
        <taxon>Araneomorphae</taxon>
        <taxon>Entelegynae</taxon>
        <taxon>Araneoidea</taxon>
        <taxon>Araneidae</taxon>
        <taxon>Araneus</taxon>
    </lineage>
</organism>
<feature type="domain" description="Tc1-like transposase DDE" evidence="1">
    <location>
        <begin position="33"/>
        <end position="170"/>
    </location>
</feature>
<dbReference type="AlphaFoldDB" id="A0A4Y2LCK0"/>
<dbReference type="Pfam" id="PF13358">
    <property type="entry name" value="DDE_3"/>
    <property type="match status" value="1"/>
</dbReference>
<dbReference type="PANTHER" id="PTHR23022:SF135">
    <property type="entry name" value="SI:DKEY-77F5.3"/>
    <property type="match status" value="1"/>
</dbReference>
<dbReference type="Proteomes" id="UP000499080">
    <property type="component" value="Unassembled WGS sequence"/>
</dbReference>
<dbReference type="OrthoDB" id="2311201at2759"/>
<reference evidence="2 3" key="1">
    <citation type="journal article" date="2019" name="Sci. Rep.">
        <title>Orb-weaving spider Araneus ventricosus genome elucidates the spidroin gene catalogue.</title>
        <authorList>
            <person name="Kono N."/>
            <person name="Nakamura H."/>
            <person name="Ohtoshi R."/>
            <person name="Moran D.A.P."/>
            <person name="Shinohara A."/>
            <person name="Yoshida Y."/>
            <person name="Fujiwara M."/>
            <person name="Mori M."/>
            <person name="Tomita M."/>
            <person name="Arakawa K."/>
        </authorList>
    </citation>
    <scope>NUCLEOTIDE SEQUENCE [LARGE SCALE GENOMIC DNA]</scope>
</reference>